<dbReference type="Proteomes" id="UP001152877">
    <property type="component" value="Unassembled WGS sequence"/>
</dbReference>
<protein>
    <submittedName>
        <fullName evidence="1">Uncharacterized protein</fullName>
    </submittedName>
</protein>
<proteinExistence type="predicted"/>
<comment type="caution">
    <text evidence="1">The sequence shown here is derived from an EMBL/GenBank/DDBJ whole genome shotgun (WGS) entry which is preliminary data.</text>
</comment>
<dbReference type="EMBL" id="JANFMI010000056">
    <property type="protein sequence ID" value="MDG4517407.1"/>
    <property type="molecule type" value="Genomic_DNA"/>
</dbReference>
<evidence type="ECO:0000313" key="1">
    <source>
        <dbReference type="EMBL" id="MDG4517407.1"/>
    </source>
</evidence>
<gene>
    <name evidence="1" type="ORF">NOL11_10630</name>
</gene>
<organism evidence="1 2">
    <name type="scientific">Streptococcus suis</name>
    <dbReference type="NCBI Taxonomy" id="1307"/>
    <lineage>
        <taxon>Bacteria</taxon>
        <taxon>Bacillati</taxon>
        <taxon>Bacillota</taxon>
        <taxon>Bacilli</taxon>
        <taxon>Lactobacillales</taxon>
        <taxon>Streptococcaceae</taxon>
        <taxon>Streptococcus</taxon>
    </lineage>
</organism>
<dbReference type="RefSeq" id="WP_029177937.1">
    <property type="nucleotide sequence ID" value="NZ_JANFMI010000056.1"/>
</dbReference>
<reference evidence="1" key="1">
    <citation type="submission" date="2022-07" db="EMBL/GenBank/DDBJ databases">
        <title>Whole Genome Sequencing of Streptococcus suis.</title>
        <authorList>
            <person name="Dai X."/>
            <person name="Huang J."/>
            <person name="Wang L."/>
        </authorList>
    </citation>
    <scope>NUCLEOTIDE SEQUENCE</scope>
    <source>
        <strain evidence="1">HDJ11</strain>
    </source>
</reference>
<dbReference type="AlphaFoldDB" id="A0A9X4MYG5"/>
<accession>A0A9X4MYG5</accession>
<evidence type="ECO:0000313" key="2">
    <source>
        <dbReference type="Proteomes" id="UP001152877"/>
    </source>
</evidence>
<name>A0A9X4MYG5_STRSU</name>
<sequence length="97" mass="11422">MANYKLLTQNDKLFFEQNIWDDKELATYIDAIKSGYRIKLDVYKDNDGEVFVRLTKAEANEPVIQDYISFGSVKFFRRSIVTYAQWRMMALATLEAH</sequence>